<sequence>MLVYGYILGKGGAMIADGSELLLEIFNPSIIGGALIPILGAVPDSALIIASALGEEPDEVAASVRVGLGTLAGSTTMLLTIALAAGIFVGRCELSGRGEARSRRCRGFKPTKQGITVEDDVPVNARLMLISCACFLVIQIPGFIYMGDAECHADEKIYCIIGAIICFTLLIAYLVYCVLNSVAAERKKDERQRKEAMKRSLNAIMAIMIEQSIAQQSPESITLLGEEESSSTTSEGEKIRRRAAISDEKVIAIARMWKNKAEASADAKLKAAAERRRGSESDDSVSYDSQTGEYKVKEPSRNAILAESLVLIIIGVIVVCVFSDPCCDVLSEFSNQIGIDDNFYVSFIFTPFASNLFEFITAVQFASKKTRRSASMTCSSCYGAAFMNNTLCLGVFLCLVASFDQLCWTYAAETITVWVIVIAIGILGSCMKTIKVYWGFIILALYPISLVLVILLHMTGIDR</sequence>
<evidence type="ECO:0000259" key="9">
    <source>
        <dbReference type="Pfam" id="PF01699"/>
    </source>
</evidence>
<dbReference type="PANTHER" id="PTHR31503:SF36">
    <property type="entry name" value="SODIUM_CALCIUM EXCHANGER MEMBRANE REGION DOMAIN-CONTAINING PROTEIN"/>
    <property type="match status" value="1"/>
</dbReference>
<feature type="transmembrane region" description="Helical" evidence="8">
    <location>
        <begin position="343"/>
        <end position="367"/>
    </location>
</feature>
<name>A0ABQ5JZ67_9EUKA</name>
<reference evidence="10" key="1">
    <citation type="submission" date="2022-03" db="EMBL/GenBank/DDBJ databases">
        <title>Draft genome sequence of Aduncisulcus paluster, a free-living microaerophilic Fornicata.</title>
        <authorList>
            <person name="Yuyama I."/>
            <person name="Kume K."/>
            <person name="Tamura T."/>
            <person name="Inagaki Y."/>
            <person name="Hashimoto T."/>
        </authorList>
    </citation>
    <scope>NUCLEOTIDE SEQUENCE</scope>
    <source>
        <strain evidence="10">NY0171</strain>
    </source>
</reference>
<evidence type="ECO:0000256" key="5">
    <source>
        <dbReference type="ARBA" id="ARBA00023065"/>
    </source>
</evidence>
<feature type="transmembrane region" description="Helical" evidence="8">
    <location>
        <begin position="304"/>
        <end position="323"/>
    </location>
</feature>
<evidence type="ECO:0000313" key="11">
    <source>
        <dbReference type="Proteomes" id="UP001057375"/>
    </source>
</evidence>
<proteinExistence type="predicted"/>
<dbReference type="InterPro" id="IPR004837">
    <property type="entry name" value="NaCa_Exmemb"/>
</dbReference>
<keyword evidence="5" id="KW-0406">Ion transport</keyword>
<keyword evidence="6 8" id="KW-0472">Membrane</keyword>
<evidence type="ECO:0000256" key="3">
    <source>
        <dbReference type="ARBA" id="ARBA00022692"/>
    </source>
</evidence>
<evidence type="ECO:0000256" key="1">
    <source>
        <dbReference type="ARBA" id="ARBA00004127"/>
    </source>
</evidence>
<feature type="transmembrane region" description="Helical" evidence="8">
    <location>
        <begin position="127"/>
        <end position="145"/>
    </location>
</feature>
<dbReference type="PANTHER" id="PTHR31503">
    <property type="entry name" value="VACUOLAR CALCIUM ION TRANSPORTER"/>
    <property type="match status" value="1"/>
</dbReference>
<comment type="caution">
    <text evidence="10">The sequence shown here is derived from an EMBL/GenBank/DDBJ whole genome shotgun (WGS) entry which is preliminary data.</text>
</comment>
<keyword evidence="4 8" id="KW-1133">Transmembrane helix</keyword>
<feature type="domain" description="Sodium/calcium exchanger membrane region" evidence="9">
    <location>
        <begin position="9"/>
        <end position="179"/>
    </location>
</feature>
<feature type="domain" description="Sodium/calcium exchanger membrane region" evidence="9">
    <location>
        <begin position="308"/>
        <end position="454"/>
    </location>
</feature>
<keyword evidence="2" id="KW-0813">Transport</keyword>
<evidence type="ECO:0000256" key="6">
    <source>
        <dbReference type="ARBA" id="ARBA00023136"/>
    </source>
</evidence>
<evidence type="ECO:0000256" key="2">
    <source>
        <dbReference type="ARBA" id="ARBA00022448"/>
    </source>
</evidence>
<keyword evidence="11" id="KW-1185">Reference proteome</keyword>
<feature type="region of interest" description="Disordered" evidence="7">
    <location>
        <begin position="272"/>
        <end position="292"/>
    </location>
</feature>
<comment type="subcellular location">
    <subcellularLocation>
        <location evidence="1">Endomembrane system</location>
        <topology evidence="1">Multi-pass membrane protein</topology>
    </subcellularLocation>
</comment>
<feature type="transmembrane region" description="Helical" evidence="8">
    <location>
        <begin position="62"/>
        <end position="89"/>
    </location>
</feature>
<protein>
    <submittedName>
        <fullName evidence="10">Calcium/proton exchanger like protein</fullName>
    </submittedName>
</protein>
<dbReference type="Pfam" id="PF01699">
    <property type="entry name" value="Na_Ca_ex"/>
    <property type="match status" value="2"/>
</dbReference>
<evidence type="ECO:0000256" key="4">
    <source>
        <dbReference type="ARBA" id="ARBA00022989"/>
    </source>
</evidence>
<evidence type="ECO:0000313" key="10">
    <source>
        <dbReference type="EMBL" id="GKT22524.1"/>
    </source>
</evidence>
<accession>A0ABQ5JZ67</accession>
<organism evidence="10 11">
    <name type="scientific">Aduncisulcus paluster</name>
    <dbReference type="NCBI Taxonomy" id="2918883"/>
    <lineage>
        <taxon>Eukaryota</taxon>
        <taxon>Metamonada</taxon>
        <taxon>Carpediemonas-like organisms</taxon>
        <taxon>Aduncisulcus</taxon>
    </lineage>
</organism>
<evidence type="ECO:0000256" key="8">
    <source>
        <dbReference type="SAM" id="Phobius"/>
    </source>
</evidence>
<gene>
    <name evidence="10" type="ORF">ADUPG1_012145</name>
</gene>
<feature type="transmembrane region" description="Helical" evidence="8">
    <location>
        <begin position="408"/>
        <end position="429"/>
    </location>
</feature>
<keyword evidence="3 8" id="KW-0812">Transmembrane</keyword>
<evidence type="ECO:0000256" key="7">
    <source>
        <dbReference type="SAM" id="MobiDB-lite"/>
    </source>
</evidence>
<feature type="transmembrane region" description="Helical" evidence="8">
    <location>
        <begin position="379"/>
        <end position="402"/>
    </location>
</feature>
<feature type="transmembrane region" description="Helical" evidence="8">
    <location>
        <begin position="436"/>
        <end position="458"/>
    </location>
</feature>
<feature type="transmembrane region" description="Helical" evidence="8">
    <location>
        <begin position="21"/>
        <end position="42"/>
    </location>
</feature>
<dbReference type="EMBL" id="BQXS01012409">
    <property type="protein sequence ID" value="GKT22524.1"/>
    <property type="molecule type" value="Genomic_DNA"/>
</dbReference>
<dbReference type="InterPro" id="IPR004713">
    <property type="entry name" value="CaH_exchang"/>
</dbReference>
<dbReference type="Proteomes" id="UP001057375">
    <property type="component" value="Unassembled WGS sequence"/>
</dbReference>
<feature type="transmembrane region" description="Helical" evidence="8">
    <location>
        <begin position="157"/>
        <end position="184"/>
    </location>
</feature>